<protein>
    <recommendedName>
        <fullName evidence="4">Peptidase C-terminal archaeal/bacterial domain-containing protein</fullName>
    </recommendedName>
</protein>
<dbReference type="EMBL" id="APOH01000002">
    <property type="protein sequence ID" value="ENU21450.1"/>
    <property type="molecule type" value="Genomic_DNA"/>
</dbReference>
<gene>
    <name evidence="2" type="ORF">F994_00017</name>
</gene>
<feature type="chain" id="PRO_5004129539" description="Peptidase C-terminal archaeal/bacterial domain-containing protein" evidence="1">
    <location>
        <begin position="24"/>
        <end position="233"/>
    </location>
</feature>
<keyword evidence="1" id="KW-0732">Signal</keyword>
<dbReference type="PATRIC" id="fig|1217715.3.peg.15"/>
<dbReference type="Gene3D" id="2.60.120.380">
    <property type="match status" value="1"/>
</dbReference>
<evidence type="ECO:0000313" key="2">
    <source>
        <dbReference type="EMBL" id="ENU21450.1"/>
    </source>
</evidence>
<organism evidence="2 3">
    <name type="scientific">Acinetobacter bohemicus ANC 3994</name>
    <dbReference type="NCBI Taxonomy" id="1217715"/>
    <lineage>
        <taxon>Bacteria</taxon>
        <taxon>Pseudomonadati</taxon>
        <taxon>Pseudomonadota</taxon>
        <taxon>Gammaproteobacteria</taxon>
        <taxon>Moraxellales</taxon>
        <taxon>Moraxellaceae</taxon>
        <taxon>Acinetobacter</taxon>
    </lineage>
</organism>
<dbReference type="Proteomes" id="UP000013086">
    <property type="component" value="Unassembled WGS sequence"/>
</dbReference>
<reference evidence="2 3" key="1">
    <citation type="submission" date="2013-02" db="EMBL/GenBank/DDBJ databases">
        <title>The Genome Sequence of Acinetobacter sp. ANC 3994.</title>
        <authorList>
            <consortium name="The Broad Institute Genome Sequencing Platform"/>
            <consortium name="The Broad Institute Genome Sequencing Center for Infectious Disease"/>
            <person name="Cerqueira G."/>
            <person name="Feldgarden M."/>
            <person name="Courvalin P."/>
            <person name="Perichon B."/>
            <person name="Grillot-Courvalin C."/>
            <person name="Clermont D."/>
            <person name="Rocha E."/>
            <person name="Yoon E.-J."/>
            <person name="Nemec A."/>
            <person name="Walker B."/>
            <person name="Young S.K."/>
            <person name="Zeng Q."/>
            <person name="Gargeya S."/>
            <person name="Fitzgerald M."/>
            <person name="Haas B."/>
            <person name="Abouelleil A."/>
            <person name="Alvarado L."/>
            <person name="Arachchi H.M."/>
            <person name="Berlin A.M."/>
            <person name="Chapman S.B."/>
            <person name="Dewar J."/>
            <person name="Goldberg J."/>
            <person name="Griggs A."/>
            <person name="Gujja S."/>
            <person name="Hansen M."/>
            <person name="Howarth C."/>
            <person name="Imamovic A."/>
            <person name="Larimer J."/>
            <person name="McCowan C."/>
            <person name="Murphy C."/>
            <person name="Neiman D."/>
            <person name="Pearson M."/>
            <person name="Priest M."/>
            <person name="Roberts A."/>
            <person name="Saif S."/>
            <person name="Shea T."/>
            <person name="Sisk P."/>
            <person name="Sykes S."/>
            <person name="Wortman J."/>
            <person name="Nusbaum C."/>
            <person name="Birren B."/>
        </authorList>
    </citation>
    <scope>NUCLEOTIDE SEQUENCE [LARGE SCALE GENOMIC DNA]</scope>
    <source>
        <strain evidence="2 3">ANC 3994</strain>
    </source>
</reference>
<dbReference type="AlphaFoldDB" id="N8P4X7"/>
<dbReference type="HOGENOM" id="CLU_090602_0_0_6"/>
<sequence>MKKSIHIALLSIFVSFSSVSTFAKTTEQSITFTKGTNQKTQIGKFEGYDDVQYKIYAKKGQVLKFKVTSNNNLANMNIFSPGKKPGKDEAIFIGSTEGQVGEIILPSNGEYTIQVYQMRNSARQNKTVNFQLYVQILDQKSQHSKKFDAIGELPCSLNLGQPTRQCQFGVVRQGNGAALLTIFSKENKEYILKFNNGKLTSPSGKTQKRGDLSLVELNTNERFEIPDAVIYGG</sequence>
<evidence type="ECO:0000313" key="3">
    <source>
        <dbReference type="Proteomes" id="UP000013086"/>
    </source>
</evidence>
<dbReference type="eggNOG" id="ENOG503070J">
    <property type="taxonomic scope" value="Bacteria"/>
</dbReference>
<evidence type="ECO:0000256" key="1">
    <source>
        <dbReference type="SAM" id="SignalP"/>
    </source>
</evidence>
<feature type="signal peptide" evidence="1">
    <location>
        <begin position="1"/>
        <end position="23"/>
    </location>
</feature>
<accession>N8P4X7</accession>
<comment type="caution">
    <text evidence="2">The sequence shown here is derived from an EMBL/GenBank/DDBJ whole genome shotgun (WGS) entry which is preliminary data.</text>
</comment>
<name>N8P4X7_9GAMM</name>
<evidence type="ECO:0008006" key="4">
    <source>
        <dbReference type="Google" id="ProtNLM"/>
    </source>
</evidence>
<proteinExistence type="predicted"/>